<accession>A0A2P2PN39</accession>
<dbReference type="InterPro" id="IPR057412">
    <property type="entry name" value="INTS4_C"/>
</dbReference>
<dbReference type="GO" id="GO:0010496">
    <property type="term" value="P:intercellular transport"/>
    <property type="evidence" value="ECO:0007669"/>
    <property type="project" value="TreeGrafter"/>
</dbReference>
<dbReference type="EMBL" id="GGEC01075587">
    <property type="protein sequence ID" value="MBX56071.1"/>
    <property type="molecule type" value="Transcribed_RNA"/>
</dbReference>
<proteinExistence type="predicted"/>
<dbReference type="Pfam" id="PF25458">
    <property type="entry name" value="INTS4_C"/>
    <property type="match status" value="1"/>
</dbReference>
<evidence type="ECO:0000256" key="2">
    <source>
        <dbReference type="ARBA" id="ARBA00023242"/>
    </source>
</evidence>
<feature type="domain" description="Integrator complex subunit 4/Protein SIEL C-terminal Ig-like" evidence="3">
    <location>
        <begin position="14"/>
        <end position="134"/>
    </location>
</feature>
<dbReference type="GO" id="GO:0005768">
    <property type="term" value="C:endosome"/>
    <property type="evidence" value="ECO:0007669"/>
    <property type="project" value="TreeGrafter"/>
</dbReference>
<reference evidence="4" key="1">
    <citation type="submission" date="2018-02" db="EMBL/GenBank/DDBJ databases">
        <title>Rhizophora mucronata_Transcriptome.</title>
        <authorList>
            <person name="Meera S.P."/>
            <person name="Sreeshan A."/>
            <person name="Augustine A."/>
        </authorList>
    </citation>
    <scope>NUCLEOTIDE SEQUENCE</scope>
    <source>
        <tissue evidence="4">Leaf</tissue>
    </source>
</reference>
<dbReference type="AlphaFoldDB" id="A0A2P2PN39"/>
<comment type="subcellular location">
    <subcellularLocation>
        <location evidence="1">Nucleus</location>
    </subcellularLocation>
</comment>
<name>A0A2P2PN39_RHIMU</name>
<evidence type="ECO:0000256" key="1">
    <source>
        <dbReference type="ARBA" id="ARBA00004123"/>
    </source>
</evidence>
<dbReference type="PANTHER" id="PTHR20938">
    <property type="entry name" value="INTEGRATOR COMPLEX SUBUNIT 4"/>
    <property type="match status" value="1"/>
</dbReference>
<keyword evidence="2" id="KW-0539">Nucleus</keyword>
<evidence type="ECO:0000313" key="4">
    <source>
        <dbReference type="EMBL" id="MBX56071.1"/>
    </source>
</evidence>
<sequence length="137" mass="15349">MNLCSTIRHIKAELTVPGNDSENPLSFVSGLPVGIPLDIALHSVSSENRLWLRITRSENSTQFVSLDTNLCNGSNEVNRLTFTAPFYRTPKASSFTLRVCIGMECLFEDIHVTKGYAGPKHVLVYLCQEKNVYLRMV</sequence>
<dbReference type="PANTHER" id="PTHR20938:SF0">
    <property type="entry name" value="INTEGRATOR COMPLEX SUBUNIT 4"/>
    <property type="match status" value="1"/>
</dbReference>
<organism evidence="4">
    <name type="scientific">Rhizophora mucronata</name>
    <name type="common">Asiatic mangrove</name>
    <dbReference type="NCBI Taxonomy" id="61149"/>
    <lineage>
        <taxon>Eukaryota</taxon>
        <taxon>Viridiplantae</taxon>
        <taxon>Streptophyta</taxon>
        <taxon>Embryophyta</taxon>
        <taxon>Tracheophyta</taxon>
        <taxon>Spermatophyta</taxon>
        <taxon>Magnoliopsida</taxon>
        <taxon>eudicotyledons</taxon>
        <taxon>Gunneridae</taxon>
        <taxon>Pentapetalae</taxon>
        <taxon>rosids</taxon>
        <taxon>fabids</taxon>
        <taxon>Malpighiales</taxon>
        <taxon>Rhizophoraceae</taxon>
        <taxon>Rhizophora</taxon>
    </lineage>
</organism>
<dbReference type="GO" id="GO:0005634">
    <property type="term" value="C:nucleus"/>
    <property type="evidence" value="ECO:0007669"/>
    <property type="project" value="UniProtKB-SubCell"/>
</dbReference>
<protein>
    <recommendedName>
        <fullName evidence="3">Integrator complex subunit 4/Protein SIEL C-terminal Ig-like domain-containing protein</fullName>
    </recommendedName>
</protein>
<evidence type="ECO:0000259" key="3">
    <source>
        <dbReference type="Pfam" id="PF25458"/>
    </source>
</evidence>